<dbReference type="RefSeq" id="WP_205365041.1">
    <property type="nucleotide sequence ID" value="NZ_JADKYB010000045.1"/>
</dbReference>
<evidence type="ECO:0000313" key="6">
    <source>
        <dbReference type="Proteomes" id="UP000749040"/>
    </source>
</evidence>
<comment type="similarity">
    <text evidence="1">Belongs to the DNA polymerase type-Y family.</text>
</comment>
<dbReference type="Pfam" id="PF11799">
    <property type="entry name" value="IMS_C"/>
    <property type="match status" value="1"/>
</dbReference>
<keyword evidence="2" id="KW-0227">DNA damage</keyword>
<dbReference type="SUPFAM" id="SSF100879">
    <property type="entry name" value="Lesion bypass DNA polymerase (Y-family), little finger domain"/>
    <property type="match status" value="1"/>
</dbReference>
<dbReference type="InterPro" id="IPR001126">
    <property type="entry name" value="UmuC"/>
</dbReference>
<proteinExistence type="inferred from homology"/>
<accession>A0ABS2U4X3</accession>
<evidence type="ECO:0000256" key="2">
    <source>
        <dbReference type="ARBA" id="ARBA00022763"/>
    </source>
</evidence>
<name>A0ABS2U4X3_9ACTN</name>
<dbReference type="PANTHER" id="PTHR35369:SF2">
    <property type="entry name" value="BLR3025 PROTEIN"/>
    <property type="match status" value="1"/>
</dbReference>
<evidence type="ECO:0000313" key="5">
    <source>
        <dbReference type="EMBL" id="MBM9510660.1"/>
    </source>
</evidence>
<dbReference type="PROSITE" id="PS50173">
    <property type="entry name" value="UMUC"/>
    <property type="match status" value="1"/>
</dbReference>
<evidence type="ECO:0000256" key="1">
    <source>
        <dbReference type="ARBA" id="ARBA00010945"/>
    </source>
</evidence>
<dbReference type="InterPro" id="IPR017961">
    <property type="entry name" value="DNA_pol_Y-fam_little_finger"/>
</dbReference>
<comment type="function">
    <text evidence="3">Poorly processive, error-prone DNA polymerase involved in untargeted mutagenesis. Copies undamaged DNA at stalled replication forks, which arise in vivo from mismatched or misaligned primer ends. These misaligned primers can be extended by PolIV. Exhibits no 3'-5' exonuclease (proofreading) activity. May be involved in translesional synthesis, in conjunction with the beta clamp from PolIII.</text>
</comment>
<dbReference type="Gene3D" id="1.10.150.20">
    <property type="entry name" value="5' to 3' exonuclease, C-terminal subdomain"/>
    <property type="match status" value="1"/>
</dbReference>
<dbReference type="InterPro" id="IPR036775">
    <property type="entry name" value="DNA_pol_Y-fam_lit_finger_sf"/>
</dbReference>
<dbReference type="PANTHER" id="PTHR35369">
    <property type="entry name" value="BLR3025 PROTEIN-RELATED"/>
    <property type="match status" value="1"/>
</dbReference>
<reference evidence="5 6" key="1">
    <citation type="submission" date="2021-01" db="EMBL/GenBank/DDBJ databases">
        <title>Streptomyces acididurans sp. nov., isolated from a peat swamp forest soil.</title>
        <authorList>
            <person name="Chantavorakit T."/>
            <person name="Duangmal K."/>
        </authorList>
    </citation>
    <scope>NUCLEOTIDE SEQUENCE [LARGE SCALE GENOMIC DNA]</scope>
    <source>
        <strain evidence="5 6">KK5PA1</strain>
    </source>
</reference>
<feature type="domain" description="UmuC" evidence="4">
    <location>
        <begin position="69"/>
        <end position="130"/>
    </location>
</feature>
<protein>
    <recommendedName>
        <fullName evidence="4">UmuC domain-containing protein</fullName>
    </recommendedName>
</protein>
<dbReference type="InterPro" id="IPR043128">
    <property type="entry name" value="Rev_trsase/Diguanyl_cyclase"/>
</dbReference>
<evidence type="ECO:0000259" key="4">
    <source>
        <dbReference type="PROSITE" id="PS50173"/>
    </source>
</evidence>
<keyword evidence="6" id="KW-1185">Reference proteome</keyword>
<dbReference type="EMBL" id="JADKYB010000045">
    <property type="protein sequence ID" value="MBM9510660.1"/>
    <property type="molecule type" value="Genomic_DNA"/>
</dbReference>
<dbReference type="Gene3D" id="3.30.1490.100">
    <property type="entry name" value="DNA polymerase, Y-family, little finger domain"/>
    <property type="match status" value="1"/>
</dbReference>
<evidence type="ECO:0000256" key="3">
    <source>
        <dbReference type="ARBA" id="ARBA00025589"/>
    </source>
</evidence>
<dbReference type="Gene3D" id="3.30.70.270">
    <property type="match status" value="1"/>
</dbReference>
<dbReference type="Proteomes" id="UP000749040">
    <property type="component" value="Unassembled WGS sequence"/>
</dbReference>
<comment type="caution">
    <text evidence="5">The sequence shown here is derived from an EMBL/GenBank/DDBJ whole genome shotgun (WGS) entry which is preliminary data.</text>
</comment>
<organism evidence="5 6">
    <name type="scientific">Actinacidiphila acididurans</name>
    <dbReference type="NCBI Taxonomy" id="2784346"/>
    <lineage>
        <taxon>Bacteria</taxon>
        <taxon>Bacillati</taxon>
        <taxon>Actinomycetota</taxon>
        <taxon>Actinomycetes</taxon>
        <taxon>Kitasatosporales</taxon>
        <taxon>Streptomycetaceae</taxon>
        <taxon>Actinacidiphila</taxon>
    </lineage>
</organism>
<dbReference type="InterPro" id="IPR050356">
    <property type="entry name" value="SulA_CellDiv_inhibitor"/>
</dbReference>
<dbReference type="InterPro" id="IPR043502">
    <property type="entry name" value="DNA/RNA_pol_sf"/>
</dbReference>
<dbReference type="SUPFAM" id="SSF56672">
    <property type="entry name" value="DNA/RNA polymerases"/>
    <property type="match status" value="1"/>
</dbReference>
<gene>
    <name evidence="5" type="ORF">ITX44_40085</name>
</gene>
<sequence length="334" mass="36121">MAHEQSGSPGAHILHIRCRPGTNQADYRTLLTLVHDVTPVLQALPPAAALADVAGALRYWDASPYDLAQRIRVRALASLGIDVRIGAGPNWTVAAMASKGPNPVTAVPDTQEAVRAFLDPLPVGMLHGIGPVQEQRLSGYGLTTVGILAATPEDTVQRILGGRAGRLLRDRARGIDPRPVTPTALPDTTSERRTFDTDILDPSLIRTALLDIAVTLGDRLRIRHQAAAGLTLELAFNDGSTLARTRRLPEPTAHTEDLRTSLYRMFDALSLQRARVRGLTVAADRLTPSTTAGRQLTLDRARENRLRTEPVIDALNTRFGPGTVRPASLWRKAG</sequence>